<dbReference type="GO" id="GO:0005886">
    <property type="term" value="C:plasma membrane"/>
    <property type="evidence" value="ECO:0007669"/>
    <property type="project" value="UniProtKB-SubCell"/>
</dbReference>
<dbReference type="RefSeq" id="WP_130049144.1">
    <property type="nucleotide sequence ID" value="NZ_SEZK01000043.1"/>
</dbReference>
<evidence type="ECO:0000313" key="7">
    <source>
        <dbReference type="EMBL" id="RYU48853.1"/>
    </source>
</evidence>
<feature type="transmembrane region" description="Helical" evidence="6">
    <location>
        <begin position="377"/>
        <end position="396"/>
    </location>
</feature>
<evidence type="ECO:0000256" key="1">
    <source>
        <dbReference type="ARBA" id="ARBA00004651"/>
    </source>
</evidence>
<dbReference type="InterPro" id="IPR050833">
    <property type="entry name" value="Poly_Biosynth_Transport"/>
</dbReference>
<comment type="subcellular location">
    <subcellularLocation>
        <location evidence="1">Cell membrane</location>
        <topology evidence="1">Multi-pass membrane protein</topology>
    </subcellularLocation>
</comment>
<feature type="transmembrane region" description="Helical" evidence="6">
    <location>
        <begin position="402"/>
        <end position="423"/>
    </location>
</feature>
<evidence type="ECO:0000256" key="4">
    <source>
        <dbReference type="ARBA" id="ARBA00022989"/>
    </source>
</evidence>
<feature type="transmembrane region" description="Helical" evidence="6">
    <location>
        <begin position="92"/>
        <end position="113"/>
    </location>
</feature>
<evidence type="ECO:0000256" key="3">
    <source>
        <dbReference type="ARBA" id="ARBA00022692"/>
    </source>
</evidence>
<feature type="transmembrane region" description="Helical" evidence="6">
    <location>
        <begin position="7"/>
        <end position="32"/>
    </location>
</feature>
<feature type="transmembrane region" description="Helical" evidence="6">
    <location>
        <begin position="435"/>
        <end position="453"/>
    </location>
</feature>
<reference evidence="7 8" key="1">
    <citation type="submission" date="2019-02" db="EMBL/GenBank/DDBJ databases">
        <title>Genome sequences of Aliivibrio finisterrensis strains from farmed Atlantic salmon.</title>
        <authorList>
            <person name="Bowman J.P."/>
        </authorList>
    </citation>
    <scope>NUCLEOTIDE SEQUENCE [LARGE SCALE GENOMIC DNA]</scope>
    <source>
        <strain evidence="7 8">A46</strain>
    </source>
</reference>
<keyword evidence="4 6" id="KW-1133">Transmembrane helix</keyword>
<feature type="transmembrane region" description="Helical" evidence="6">
    <location>
        <begin position="465"/>
        <end position="490"/>
    </location>
</feature>
<accession>A0A4Q5KQG7</accession>
<comment type="caution">
    <text evidence="7">The sequence shown here is derived from an EMBL/GenBank/DDBJ whole genome shotgun (WGS) entry which is preliminary data.</text>
</comment>
<sequence>MEKKQLYINLASSVFSFFVSFVITFFLTPYIINNIGKEAYSFFPISNSILNCFFIVSIALNAMLARNISIVRSRGDPESALRYFSSGFYSNIILILLFAPLMSLFVYFVDVFLQVPTKLLTDVRLMFAFVFMSMLIGLIGSVYSIATYTENRLDLRSLGEIIRGGVRIFLFLALFYYFEPSLYFIGLISFLLSIYLLVFNKYISYRLAPELKVNYSKFDFSKIKELLASGSWVSINTLGATLLTGVALVLTNRFISVESGGDVAISLMLPVFITSFISTMASVLQPWLTKAYASKSTGEFVEEVVSAQKLLSLLTTTPIVLLIIFSPSIFKLWIPGEYSNVLDGLSILFLFPILIHGNMWIYFNHGFITGRMKEQSFILLLMSIIVCGVSLVFVLLGGKNIYIIPLMTAIASVLYYLFFIPIQVIGRTGASIKEIYSPIIISLIFSVLFVYLSHLFFDFFYVGKWIGLLFTLVVVGVVFITIHMFLLFNVRSLVAFKKKRFG</sequence>
<evidence type="ECO:0000313" key="8">
    <source>
        <dbReference type="Proteomes" id="UP000294063"/>
    </source>
</evidence>
<evidence type="ECO:0000256" key="6">
    <source>
        <dbReference type="SAM" id="Phobius"/>
    </source>
</evidence>
<dbReference type="Proteomes" id="UP000294063">
    <property type="component" value="Unassembled WGS sequence"/>
</dbReference>
<feature type="transmembrane region" description="Helical" evidence="6">
    <location>
        <begin position="125"/>
        <end position="149"/>
    </location>
</feature>
<feature type="transmembrane region" description="Helical" evidence="6">
    <location>
        <begin position="44"/>
        <end position="64"/>
    </location>
</feature>
<feature type="transmembrane region" description="Helical" evidence="6">
    <location>
        <begin position="263"/>
        <end position="289"/>
    </location>
</feature>
<feature type="transmembrane region" description="Helical" evidence="6">
    <location>
        <begin position="161"/>
        <end position="178"/>
    </location>
</feature>
<keyword evidence="5 6" id="KW-0472">Membrane</keyword>
<gene>
    <name evidence="7" type="ORF">ERW57_17000</name>
</gene>
<keyword evidence="2" id="KW-1003">Cell membrane</keyword>
<organism evidence="7 8">
    <name type="scientific">Aliivibrio finisterrensis</name>
    <dbReference type="NCBI Taxonomy" id="511998"/>
    <lineage>
        <taxon>Bacteria</taxon>
        <taxon>Pseudomonadati</taxon>
        <taxon>Pseudomonadota</taxon>
        <taxon>Gammaproteobacteria</taxon>
        <taxon>Vibrionales</taxon>
        <taxon>Vibrionaceae</taxon>
        <taxon>Aliivibrio</taxon>
    </lineage>
</organism>
<protein>
    <recommendedName>
        <fullName evidence="9">Polysaccharide biosynthesis protein</fullName>
    </recommendedName>
</protein>
<dbReference type="PANTHER" id="PTHR30250:SF26">
    <property type="entry name" value="PSMA PROTEIN"/>
    <property type="match status" value="1"/>
</dbReference>
<dbReference type="PANTHER" id="PTHR30250">
    <property type="entry name" value="PST FAMILY PREDICTED COLANIC ACID TRANSPORTER"/>
    <property type="match status" value="1"/>
</dbReference>
<evidence type="ECO:0000256" key="5">
    <source>
        <dbReference type="ARBA" id="ARBA00023136"/>
    </source>
</evidence>
<name>A0A4Q5KQG7_9GAMM</name>
<feature type="transmembrane region" description="Helical" evidence="6">
    <location>
        <begin position="184"/>
        <end position="205"/>
    </location>
</feature>
<feature type="transmembrane region" description="Helical" evidence="6">
    <location>
        <begin position="310"/>
        <end position="334"/>
    </location>
</feature>
<evidence type="ECO:0008006" key="9">
    <source>
        <dbReference type="Google" id="ProtNLM"/>
    </source>
</evidence>
<evidence type="ECO:0000256" key="2">
    <source>
        <dbReference type="ARBA" id="ARBA00022475"/>
    </source>
</evidence>
<feature type="transmembrane region" description="Helical" evidence="6">
    <location>
        <begin position="226"/>
        <end position="251"/>
    </location>
</feature>
<dbReference type="EMBL" id="SEZK01000043">
    <property type="protein sequence ID" value="RYU48853.1"/>
    <property type="molecule type" value="Genomic_DNA"/>
</dbReference>
<dbReference type="AlphaFoldDB" id="A0A4Q5KQG7"/>
<feature type="transmembrane region" description="Helical" evidence="6">
    <location>
        <begin position="346"/>
        <end position="365"/>
    </location>
</feature>
<keyword evidence="3 6" id="KW-0812">Transmembrane</keyword>
<proteinExistence type="predicted"/>